<evidence type="ECO:0000313" key="5">
    <source>
        <dbReference type="EMBL" id="AHB49369.1"/>
    </source>
</evidence>
<keyword evidence="5" id="KW-0762">Sugar transport</keyword>
<dbReference type="Pfam" id="PF02563">
    <property type="entry name" value="Poly_export"/>
    <property type="match status" value="1"/>
</dbReference>
<evidence type="ECO:0000259" key="4">
    <source>
        <dbReference type="Pfam" id="PF10531"/>
    </source>
</evidence>
<dbReference type="PANTHER" id="PTHR33619:SF3">
    <property type="entry name" value="POLYSACCHARIDE EXPORT PROTEIN GFCE-RELATED"/>
    <property type="match status" value="1"/>
</dbReference>
<sequence>MRIRFTALFRILPCAAMLALGACAHNPDTVISAALNNFEHGGRPQYREFSGQYGGEDVTWGAPTVHPAAYGTPEPSGAYLLDTGDRLRVFVYGQPNLSRAYAVDHDGLITVPLIGDVKARGRTTRNVEETIRRRLGAEFVRDPQVTVDVLQNRPFFIYGEVKAAGQYPFVSGMTVETAIAIAGGYSERASTRSYRITRRANGIVDQMEAPGDYPLQPGDVVYVNERFF</sequence>
<organism evidence="5 6">
    <name type="scientific">Hyphomicrobium nitrativorans NL23</name>
    <dbReference type="NCBI Taxonomy" id="1029756"/>
    <lineage>
        <taxon>Bacteria</taxon>
        <taxon>Pseudomonadati</taxon>
        <taxon>Pseudomonadota</taxon>
        <taxon>Alphaproteobacteria</taxon>
        <taxon>Hyphomicrobiales</taxon>
        <taxon>Hyphomicrobiaceae</taxon>
        <taxon>Hyphomicrobium</taxon>
    </lineage>
</organism>
<dbReference type="PANTHER" id="PTHR33619">
    <property type="entry name" value="POLYSACCHARIDE EXPORT PROTEIN GFCE-RELATED"/>
    <property type="match status" value="1"/>
</dbReference>
<dbReference type="Proteomes" id="UP000018542">
    <property type="component" value="Chromosome"/>
</dbReference>
<feature type="domain" description="Soluble ligand binding" evidence="4">
    <location>
        <begin position="155"/>
        <end position="199"/>
    </location>
</feature>
<dbReference type="InterPro" id="IPR003715">
    <property type="entry name" value="Poly_export_N"/>
</dbReference>
<name>V5SHF4_9HYPH</name>
<keyword evidence="6" id="KW-1185">Reference proteome</keyword>
<dbReference type="RefSeq" id="WP_023788264.1">
    <property type="nucleotide sequence ID" value="NC_022997.1"/>
</dbReference>
<reference evidence="5 6" key="1">
    <citation type="journal article" date="2014" name="Genome Announc.">
        <title>Complete Genome Sequence of Hyphomicrobium nitrativorans Strain NL23, a Denitrifying Bacterium Isolated from Biofilm of a Methanol-Fed Denitrification System Treating Seawater at the Montreal Biodome.</title>
        <authorList>
            <person name="Martineau C."/>
            <person name="Villeneuve C."/>
            <person name="Mauffrey F."/>
            <person name="Villemur R."/>
        </authorList>
    </citation>
    <scope>NUCLEOTIDE SEQUENCE [LARGE SCALE GENOMIC DNA]</scope>
    <source>
        <strain evidence="5">NL23</strain>
    </source>
</reference>
<feature type="chain" id="PRO_5004740673" evidence="2">
    <location>
        <begin position="25"/>
        <end position="228"/>
    </location>
</feature>
<dbReference type="Pfam" id="PF10531">
    <property type="entry name" value="SLBB"/>
    <property type="match status" value="1"/>
</dbReference>
<dbReference type="InterPro" id="IPR049712">
    <property type="entry name" value="Poly_export"/>
</dbReference>
<feature type="domain" description="Polysaccharide export protein N-terminal" evidence="3">
    <location>
        <begin position="75"/>
        <end position="149"/>
    </location>
</feature>
<protein>
    <submittedName>
        <fullName evidence="5">Sugar transporter</fullName>
    </submittedName>
</protein>
<feature type="signal peptide" evidence="2">
    <location>
        <begin position="1"/>
        <end position="24"/>
    </location>
</feature>
<accession>V5SHF4</accession>
<dbReference type="STRING" id="1029756.W911_14785"/>
<evidence type="ECO:0000259" key="3">
    <source>
        <dbReference type="Pfam" id="PF02563"/>
    </source>
</evidence>
<dbReference type="KEGG" id="hni:W911_14785"/>
<keyword evidence="5" id="KW-0813">Transport</keyword>
<dbReference type="PROSITE" id="PS51257">
    <property type="entry name" value="PROKAR_LIPOPROTEIN"/>
    <property type="match status" value="1"/>
</dbReference>
<proteinExistence type="predicted"/>
<dbReference type="InterPro" id="IPR019554">
    <property type="entry name" value="Soluble_ligand-bd"/>
</dbReference>
<dbReference type="GO" id="GO:0015159">
    <property type="term" value="F:polysaccharide transmembrane transporter activity"/>
    <property type="evidence" value="ECO:0007669"/>
    <property type="project" value="InterPro"/>
</dbReference>
<dbReference type="HOGENOM" id="CLU_038343_5_0_5"/>
<evidence type="ECO:0000256" key="2">
    <source>
        <dbReference type="SAM" id="SignalP"/>
    </source>
</evidence>
<evidence type="ECO:0000313" key="6">
    <source>
        <dbReference type="Proteomes" id="UP000018542"/>
    </source>
</evidence>
<gene>
    <name evidence="5" type="ORF">W911_14785</name>
</gene>
<dbReference type="PATRIC" id="fig|1029756.8.peg.3077"/>
<dbReference type="AlphaFoldDB" id="V5SHF4"/>
<dbReference type="Gene3D" id="3.30.1950.10">
    <property type="entry name" value="wza like domain"/>
    <property type="match status" value="1"/>
</dbReference>
<keyword evidence="1 2" id="KW-0732">Signal</keyword>
<dbReference type="EMBL" id="CP006912">
    <property type="protein sequence ID" value="AHB49369.1"/>
    <property type="molecule type" value="Genomic_DNA"/>
</dbReference>
<evidence type="ECO:0000256" key="1">
    <source>
        <dbReference type="ARBA" id="ARBA00022729"/>
    </source>
</evidence>